<dbReference type="SUPFAM" id="SSF53187">
    <property type="entry name" value="Zn-dependent exopeptidases"/>
    <property type="match status" value="1"/>
</dbReference>
<reference evidence="3 4" key="1">
    <citation type="submission" date="2019-09" db="EMBL/GenBank/DDBJ databases">
        <title>Whole genome shotgun sequencing (WGS) of Ellagibacter isourolithinifaciens DSM 104140(T) and Adlercreutzia muris DSM 29508(T).</title>
        <authorList>
            <person name="Stoll D.A."/>
            <person name="Danylec N."/>
            <person name="Huch M."/>
        </authorList>
    </citation>
    <scope>NUCLEOTIDE SEQUENCE [LARGE SCALE GENOMIC DNA]</scope>
    <source>
        <strain evidence="3 4">DSM 104140</strain>
    </source>
</reference>
<keyword evidence="2" id="KW-1133">Transmembrane helix</keyword>
<keyword evidence="3" id="KW-0645">Protease</keyword>
<dbReference type="OrthoDB" id="3169450at2"/>
<dbReference type="RefSeq" id="WP_158048906.1">
    <property type="nucleotide sequence ID" value="NZ_WAJR01000003.1"/>
</dbReference>
<keyword evidence="4" id="KW-1185">Reference proteome</keyword>
<evidence type="ECO:0000256" key="1">
    <source>
        <dbReference type="SAM" id="MobiDB-lite"/>
    </source>
</evidence>
<dbReference type="Proteomes" id="UP000468668">
    <property type="component" value="Unassembled WGS sequence"/>
</dbReference>
<evidence type="ECO:0000256" key="2">
    <source>
        <dbReference type="SAM" id="Phobius"/>
    </source>
</evidence>
<dbReference type="EMBL" id="WAJR01000003">
    <property type="protein sequence ID" value="KAB1642096.1"/>
    <property type="molecule type" value="Genomic_DNA"/>
</dbReference>
<evidence type="ECO:0000313" key="3">
    <source>
        <dbReference type="EMBL" id="KAB1642096.1"/>
    </source>
</evidence>
<feature type="transmembrane region" description="Helical" evidence="2">
    <location>
        <begin position="189"/>
        <end position="213"/>
    </location>
</feature>
<feature type="transmembrane region" description="Helical" evidence="2">
    <location>
        <begin position="60"/>
        <end position="89"/>
    </location>
</feature>
<comment type="caution">
    <text evidence="3">The sequence shown here is derived from an EMBL/GenBank/DDBJ whole genome shotgun (WGS) entry which is preliminary data.</text>
</comment>
<gene>
    <name evidence="3" type="ORF">F8C90_02670</name>
</gene>
<keyword evidence="3" id="KW-0031">Aminopeptidase</keyword>
<accession>A0A6N6NNH7</accession>
<keyword evidence="3" id="KW-0378">Hydrolase</keyword>
<dbReference type="Gene3D" id="3.40.630.10">
    <property type="entry name" value="Zn peptidases"/>
    <property type="match status" value="2"/>
</dbReference>
<feature type="transmembrane region" description="Helical" evidence="2">
    <location>
        <begin position="153"/>
        <end position="177"/>
    </location>
</feature>
<dbReference type="AlphaFoldDB" id="A0A6N6NNH7"/>
<organism evidence="3 4">
    <name type="scientific">Ellagibacter isourolithinifaciens</name>
    <dbReference type="NCBI Taxonomy" id="2137581"/>
    <lineage>
        <taxon>Bacteria</taxon>
        <taxon>Bacillati</taxon>
        <taxon>Actinomycetota</taxon>
        <taxon>Coriobacteriia</taxon>
        <taxon>Eggerthellales</taxon>
        <taxon>Eggerthellaceae</taxon>
        <taxon>Ellagibacter</taxon>
    </lineage>
</organism>
<evidence type="ECO:0000313" key="4">
    <source>
        <dbReference type="Proteomes" id="UP000468668"/>
    </source>
</evidence>
<dbReference type="GeneID" id="98657304"/>
<feature type="compositionally biased region" description="Polar residues" evidence="1">
    <location>
        <begin position="697"/>
        <end position="708"/>
    </location>
</feature>
<name>A0A6N6NNH7_9ACTN</name>
<sequence>MPDIIDHVSYLSEEIGPRPGGTEEEQQAALYIADYLQKEAGLAAEIEDFAIASNTETPSLICAGILLVAVVLGLAVPAIGILAFVLALISGGLMLAESLGKPVLSRMLGKGVSQNVVAKYEPAAADMKSSHRKVVIVSHYDSGKVQAELNAPLLGILPIIKLCAPVAAVVTAILLLIRGLALGNASGAPVVVISIITVIAAIIAIAPGIFALAHRTAGYSAGANCNASGVAVLMETAARVGSPTSAVENYEEDPVIHGEEAARVAGVVPDGASVVYEAPQAPAGSAEARLAQAKAAIAAISGKPVPGAAPVFDISENLVQVKDEPLGKPSDEEMQALREDTSAAFAPKPAEAAAALQEQIAAQADAAEAALAASRPAPAAQGSPIEGYLDKEMSQFDSPYEATYAETPQQEAPAAAEMVVEDDGSSVPAWFARAQEKAKRPKNDDKPVHRSRYADALDAAVSASRVHFQEANEAVVSETEQRLAAMRDSIMEVKAPGFESEGGDTTFAVIEQERVSIAGERDQTIPDWSMPEWTKPVDTTAPLAVEPVSAEATPIANNEVSAQPADSPAGEQRVSATAIPPVVPVQDAASMPNVQAGAADSPAPASTEEYATCAMTPIDVTGLREEAAAQAAAEAPAPFVAPLAAEASRTAQAPTLEAITAEDLKPVAELKKQRAPLADASKGKKSPAERLRAQIPSIESSSQGQTEAAPTHPSSMSISSLRGSLPSLSGSITLEKPAEAPQENETAEETSDDATVAINQIGSFAPASATGSFAPVDEELFENVADEDIYVDDADDSAYDGTVTETGAFAGPGYVEMPKSRVRKFFDRFSRKKKQEDTPMTPQEWLDVDDSFDARTVGADRGGWESFRDESASYEADAAAQAGYGEYSQDEYDDDYYDEDNSFYEDKTTAFEPASDDGARRGGRSRWNGGAFSRISMGNANVRSEEEIVTPDMMPEPVELEEDEERIYHFHNPEITTEVWFVALGCELSGHNGMKAFLADHADELRGAIIVDLEAMGAGSLSLIESEGTLRKVSVSSRMKRYVKKAAQATGAHVGGATIPWGEGSGAYAAQQGFQAMHLAGMDGIKPAFFGQKDDTIDVVKSDNLSKNVEFVVEMLKNI</sequence>
<keyword evidence="2" id="KW-0812">Transmembrane</keyword>
<protein>
    <submittedName>
        <fullName evidence="3">Aminopeptidase</fullName>
    </submittedName>
</protein>
<keyword evidence="2" id="KW-0472">Membrane</keyword>
<feature type="region of interest" description="Disordered" evidence="1">
    <location>
        <begin position="672"/>
        <end position="751"/>
    </location>
</feature>
<proteinExistence type="predicted"/>
<feature type="compositionally biased region" description="Low complexity" evidence="1">
    <location>
        <begin position="713"/>
        <end position="732"/>
    </location>
</feature>
<dbReference type="GO" id="GO:0004177">
    <property type="term" value="F:aminopeptidase activity"/>
    <property type="evidence" value="ECO:0007669"/>
    <property type="project" value="UniProtKB-KW"/>
</dbReference>